<sequence>MAPCDNHISTASTITSSPTGTALFQYASVYALFDKKIYKRSTTTMAFVFTRMVRYVILAIVLYSVVQYMLRWKSYSISPKVFRQACVAVRGSNGISSVNKLRNDLRRSYPLQIIDSDWEAVYGGGFNLQMNILYASITEFIIVFRAPYRTSGFAGWHWVNSTCTILSGEVMRTAYSAHGGNLEKFESGQNFRHGEFERYAYEFAPDSYMACYGRGAAPLSAAWVGMGSLANGDPISFAKLLYIYTNACAHQIKQSLVKTFNYYKSKALKTEL</sequence>
<evidence type="ECO:0000256" key="2">
    <source>
        <dbReference type="ARBA" id="ARBA00004586"/>
    </source>
</evidence>
<evidence type="ECO:0000256" key="11">
    <source>
        <dbReference type="RuleBase" id="RU368083"/>
    </source>
</evidence>
<dbReference type="InterPro" id="IPR006716">
    <property type="entry name" value="ERG2_sigma1_rcpt-like"/>
</dbReference>
<keyword evidence="9 11" id="KW-0472">Membrane</keyword>
<evidence type="ECO:0000256" key="10">
    <source>
        <dbReference type="ARBA" id="ARBA00033467"/>
    </source>
</evidence>
<comment type="subcellular location">
    <subcellularLocation>
        <location evidence="2">Endoplasmic reticulum membrane</location>
    </subcellularLocation>
    <subcellularLocation>
        <location evidence="1">Nucleus inner membrane</location>
    </subcellularLocation>
    <subcellularLocation>
        <location evidence="3">Nucleus outer membrane</location>
    </subcellularLocation>
</comment>
<dbReference type="GO" id="GO:0005640">
    <property type="term" value="C:nuclear outer membrane"/>
    <property type="evidence" value="ECO:0007669"/>
    <property type="project" value="UniProtKB-SubCell"/>
</dbReference>
<reference evidence="12" key="1">
    <citation type="submission" date="2012-04" db="EMBL/GenBank/DDBJ databases">
        <title>The Genome Sequence of Loa loa.</title>
        <authorList>
            <consortium name="The Broad Institute Genome Sequencing Platform"/>
            <consortium name="Broad Institute Genome Sequencing Center for Infectious Disease"/>
            <person name="Nutman T.B."/>
            <person name="Fink D.L."/>
            <person name="Russ C."/>
            <person name="Young S."/>
            <person name="Zeng Q."/>
            <person name="Gargeya S."/>
            <person name="Alvarado L."/>
            <person name="Berlin A."/>
            <person name="Chapman S.B."/>
            <person name="Chen Z."/>
            <person name="Freedman E."/>
            <person name="Gellesch M."/>
            <person name="Goldberg J."/>
            <person name="Griggs A."/>
            <person name="Gujja S."/>
            <person name="Heilman E.R."/>
            <person name="Heiman D."/>
            <person name="Howarth C."/>
            <person name="Mehta T."/>
            <person name="Neiman D."/>
            <person name="Pearson M."/>
            <person name="Roberts A."/>
            <person name="Saif S."/>
            <person name="Shea T."/>
            <person name="Shenoy N."/>
            <person name="Sisk P."/>
            <person name="Stolte C."/>
            <person name="Sykes S."/>
            <person name="White J."/>
            <person name="Yandava C."/>
            <person name="Haas B."/>
            <person name="Henn M.R."/>
            <person name="Nusbaum C."/>
            <person name="Birren B."/>
        </authorList>
    </citation>
    <scope>NUCLEOTIDE SEQUENCE [LARGE SCALE GENOMIC DNA]</scope>
</reference>
<evidence type="ECO:0000256" key="9">
    <source>
        <dbReference type="ARBA" id="ARBA00023136"/>
    </source>
</evidence>
<evidence type="ECO:0000256" key="4">
    <source>
        <dbReference type="ARBA" id="ARBA00007141"/>
    </source>
</evidence>
<evidence type="ECO:0000256" key="8">
    <source>
        <dbReference type="ARBA" id="ARBA00022989"/>
    </source>
</evidence>
<keyword evidence="7" id="KW-0256">Endoplasmic reticulum</keyword>
<dbReference type="GO" id="GO:0005789">
    <property type="term" value="C:endoplasmic reticulum membrane"/>
    <property type="evidence" value="ECO:0007669"/>
    <property type="project" value="UniProtKB-SubCell"/>
</dbReference>
<reference evidence="13" key="2">
    <citation type="submission" date="2016-11" db="UniProtKB">
        <authorList>
            <consortium name="WormBaseParasite"/>
        </authorList>
    </citation>
    <scope>IDENTIFICATION</scope>
</reference>
<dbReference type="PANTHER" id="PTHR10868">
    <property type="entry name" value="SIGMA 1-TYPE OPIOID RECEPTOR-RELATED"/>
    <property type="match status" value="1"/>
</dbReference>
<accession>A0A1I7VWU4</accession>
<feature type="transmembrane region" description="Helical" evidence="11">
    <location>
        <begin position="52"/>
        <end position="70"/>
    </location>
</feature>
<dbReference type="Proteomes" id="UP000095285">
    <property type="component" value="Unassembled WGS sequence"/>
</dbReference>
<dbReference type="eggNOG" id="KOG4143">
    <property type="taxonomic scope" value="Eukaryota"/>
</dbReference>
<evidence type="ECO:0000256" key="1">
    <source>
        <dbReference type="ARBA" id="ARBA00004540"/>
    </source>
</evidence>
<evidence type="ECO:0000313" key="13">
    <source>
        <dbReference type="WBParaSite" id="EN70_7093"/>
    </source>
</evidence>
<dbReference type="GO" id="GO:0005637">
    <property type="term" value="C:nuclear inner membrane"/>
    <property type="evidence" value="ECO:0007669"/>
    <property type="project" value="UniProtKB-SubCell"/>
</dbReference>
<evidence type="ECO:0000256" key="5">
    <source>
        <dbReference type="ARBA" id="ARBA00020208"/>
    </source>
</evidence>
<dbReference type="Pfam" id="PF04622">
    <property type="entry name" value="ERG2_Sigma1R"/>
    <property type="match status" value="1"/>
</dbReference>
<keyword evidence="12" id="KW-1185">Reference proteome</keyword>
<name>A0A1I7VWU4_LOALO</name>
<dbReference type="AlphaFoldDB" id="A0A1I7VWU4"/>
<dbReference type="PANTHER" id="PTHR10868:SF1">
    <property type="entry name" value="SIGMA NON-OPIOID INTRACELLULAR RECEPTOR 1"/>
    <property type="match status" value="1"/>
</dbReference>
<dbReference type="STRING" id="7209.A0A1I7VWU4"/>
<keyword evidence="6 11" id="KW-0812">Transmembrane</keyword>
<evidence type="ECO:0000313" key="12">
    <source>
        <dbReference type="Proteomes" id="UP000095285"/>
    </source>
</evidence>
<evidence type="ECO:0000256" key="3">
    <source>
        <dbReference type="ARBA" id="ARBA00004649"/>
    </source>
</evidence>
<evidence type="ECO:0000256" key="6">
    <source>
        <dbReference type="ARBA" id="ARBA00022692"/>
    </source>
</evidence>
<protein>
    <recommendedName>
        <fullName evidence="5">Sigma non-opioid intracellular receptor 1</fullName>
    </recommendedName>
    <alternativeName>
        <fullName evidence="10">Sigma 1-type opioid receptor</fullName>
    </alternativeName>
</protein>
<comment type="similarity">
    <text evidence="4 11">Belongs to the ERG2 family.</text>
</comment>
<dbReference type="WBParaSite" id="EN70_7093">
    <property type="protein sequence ID" value="EN70_7093"/>
    <property type="gene ID" value="EN70_7093"/>
</dbReference>
<organism evidence="12 13">
    <name type="scientific">Loa loa</name>
    <name type="common">Eye worm</name>
    <name type="synonym">Filaria loa</name>
    <dbReference type="NCBI Taxonomy" id="7209"/>
    <lineage>
        <taxon>Eukaryota</taxon>
        <taxon>Metazoa</taxon>
        <taxon>Ecdysozoa</taxon>
        <taxon>Nematoda</taxon>
        <taxon>Chromadorea</taxon>
        <taxon>Rhabditida</taxon>
        <taxon>Spirurina</taxon>
        <taxon>Spiruromorpha</taxon>
        <taxon>Filarioidea</taxon>
        <taxon>Onchocercidae</taxon>
        <taxon>Loa</taxon>
    </lineage>
</organism>
<evidence type="ECO:0000256" key="7">
    <source>
        <dbReference type="ARBA" id="ARBA00022824"/>
    </source>
</evidence>
<keyword evidence="8 11" id="KW-1133">Transmembrane helix</keyword>
<proteinExistence type="inferred from homology"/>